<sequence>MSLAARSVSYLSWTTTLSIYVNPISRVITSFDLHRMVFFFLASLACAFICDLRLPFDGLTLLAVRFVVFLGTMIYAFAVLFRYPIFDSVEIASRDAMIKAFEDVLAKSRVDHEKEISRLQKAVRQKNAASTSLEDQAPGISELNRRVAQSEIKIAEPDALLKQKNTEIKGLKSILAEKERVFDKTVCEHEKKERELANKHWEYIDSLRRSHGTSTAMFDSTIACKEKEIAKLKEQLESAKSLLTQTWFTWFINVLLRAGIDLIGLFCLEFVVQLAEKAGVLVAAPVTAPVTAPVVTPVAEKSGWGRLFNPA</sequence>
<reference evidence="3 4" key="1">
    <citation type="submission" date="2024-04" db="EMBL/GenBank/DDBJ databases">
        <title>Phyllosticta paracitricarpa is synonymous to the EU quarantine fungus P. citricarpa based on phylogenomic analyses.</title>
        <authorList>
            <consortium name="Lawrence Berkeley National Laboratory"/>
            <person name="Van Ingen-Buijs V.A."/>
            <person name="Van Westerhoven A.C."/>
            <person name="Haridas S."/>
            <person name="Skiadas P."/>
            <person name="Martin F."/>
            <person name="Groenewald J.Z."/>
            <person name="Crous P.W."/>
            <person name="Seidl M.F."/>
        </authorList>
    </citation>
    <scope>NUCLEOTIDE SEQUENCE [LARGE SCALE GENOMIC DNA]</scope>
    <source>
        <strain evidence="3 4">CBS 123374</strain>
    </source>
</reference>
<keyword evidence="1" id="KW-0175">Coiled coil</keyword>
<name>A0ABR1Z193_9PEZI</name>
<keyword evidence="2" id="KW-0472">Membrane</keyword>
<comment type="caution">
    <text evidence="3">The sequence shown here is derived from an EMBL/GenBank/DDBJ whole genome shotgun (WGS) entry which is preliminary data.</text>
</comment>
<proteinExistence type="predicted"/>
<protein>
    <recommendedName>
        <fullName evidence="5">DUF4407 domain-containing protein</fullName>
    </recommendedName>
</protein>
<evidence type="ECO:0000256" key="1">
    <source>
        <dbReference type="SAM" id="Coils"/>
    </source>
</evidence>
<accession>A0ABR1Z193</accession>
<keyword evidence="4" id="KW-1185">Reference proteome</keyword>
<feature type="transmembrane region" description="Helical" evidence="2">
    <location>
        <begin position="36"/>
        <end position="56"/>
    </location>
</feature>
<evidence type="ECO:0000313" key="3">
    <source>
        <dbReference type="EMBL" id="KAK8246158.1"/>
    </source>
</evidence>
<evidence type="ECO:0008006" key="5">
    <source>
        <dbReference type="Google" id="ProtNLM"/>
    </source>
</evidence>
<organism evidence="3 4">
    <name type="scientific">Phyllosticta capitalensis</name>
    <dbReference type="NCBI Taxonomy" id="121624"/>
    <lineage>
        <taxon>Eukaryota</taxon>
        <taxon>Fungi</taxon>
        <taxon>Dikarya</taxon>
        <taxon>Ascomycota</taxon>
        <taxon>Pezizomycotina</taxon>
        <taxon>Dothideomycetes</taxon>
        <taxon>Dothideomycetes incertae sedis</taxon>
        <taxon>Botryosphaeriales</taxon>
        <taxon>Phyllostictaceae</taxon>
        <taxon>Phyllosticta</taxon>
    </lineage>
</organism>
<keyword evidence="2" id="KW-0812">Transmembrane</keyword>
<gene>
    <name evidence="3" type="ORF">HDK90DRAFT_244</name>
</gene>
<feature type="coiled-coil region" evidence="1">
    <location>
        <begin position="109"/>
        <end position="136"/>
    </location>
</feature>
<feature type="transmembrane region" description="Helical" evidence="2">
    <location>
        <begin position="62"/>
        <end position="81"/>
    </location>
</feature>
<dbReference type="Proteomes" id="UP001492380">
    <property type="component" value="Unassembled WGS sequence"/>
</dbReference>
<keyword evidence="2" id="KW-1133">Transmembrane helix</keyword>
<evidence type="ECO:0000313" key="4">
    <source>
        <dbReference type="Proteomes" id="UP001492380"/>
    </source>
</evidence>
<evidence type="ECO:0000256" key="2">
    <source>
        <dbReference type="SAM" id="Phobius"/>
    </source>
</evidence>
<dbReference type="EMBL" id="JBBWRZ010000001">
    <property type="protein sequence ID" value="KAK8246158.1"/>
    <property type="molecule type" value="Genomic_DNA"/>
</dbReference>